<keyword evidence="7" id="KW-1185">Reference proteome</keyword>
<dbReference type="OrthoDB" id="15189at2759"/>
<dbReference type="SUPFAM" id="SSF50630">
    <property type="entry name" value="Acid proteases"/>
    <property type="match status" value="1"/>
</dbReference>
<evidence type="ECO:0000259" key="5">
    <source>
        <dbReference type="PROSITE" id="PS51767"/>
    </source>
</evidence>
<evidence type="ECO:0000256" key="2">
    <source>
        <dbReference type="ARBA" id="ARBA00022750"/>
    </source>
</evidence>
<dbReference type="PANTHER" id="PTHR47966">
    <property type="entry name" value="BETA-SITE APP-CLEAVING ENZYME, ISOFORM A-RELATED"/>
    <property type="match status" value="1"/>
</dbReference>
<feature type="domain" description="Peptidase A1" evidence="5">
    <location>
        <begin position="124"/>
        <end position="418"/>
    </location>
</feature>
<dbReference type="InterPro" id="IPR033121">
    <property type="entry name" value="PEPTIDASE_A1"/>
</dbReference>
<evidence type="ECO:0000313" key="7">
    <source>
        <dbReference type="Proteomes" id="UP000636479"/>
    </source>
</evidence>
<dbReference type="InterPro" id="IPR001461">
    <property type="entry name" value="Aspartic_peptidase_A1"/>
</dbReference>
<evidence type="ECO:0000256" key="1">
    <source>
        <dbReference type="ARBA" id="ARBA00007447"/>
    </source>
</evidence>
<dbReference type="PANTHER" id="PTHR47966:SF51">
    <property type="entry name" value="BETA-SITE APP-CLEAVING ENZYME, ISOFORM A-RELATED"/>
    <property type="match status" value="1"/>
</dbReference>
<dbReference type="Pfam" id="PF00026">
    <property type="entry name" value="Asp"/>
    <property type="match status" value="1"/>
</dbReference>
<comment type="similarity">
    <text evidence="1 3">Belongs to the peptidase A1 family.</text>
</comment>
<keyword evidence="3" id="KW-0378">Hydrolase</keyword>
<keyword evidence="4" id="KW-0732">Signal</keyword>
<dbReference type="GeneID" id="59341997"/>
<organism evidence="6 7">
    <name type="scientific">Mycena indigotica</name>
    <dbReference type="NCBI Taxonomy" id="2126181"/>
    <lineage>
        <taxon>Eukaryota</taxon>
        <taxon>Fungi</taxon>
        <taxon>Dikarya</taxon>
        <taxon>Basidiomycota</taxon>
        <taxon>Agaricomycotina</taxon>
        <taxon>Agaricomycetes</taxon>
        <taxon>Agaricomycetidae</taxon>
        <taxon>Agaricales</taxon>
        <taxon>Marasmiineae</taxon>
        <taxon>Mycenaceae</taxon>
        <taxon>Mycena</taxon>
    </lineage>
</organism>
<dbReference type="Proteomes" id="UP000636479">
    <property type="component" value="Unassembled WGS sequence"/>
</dbReference>
<sequence>MFNKAALLLAVSLAVSAIAGPTVASAPPAPHAGLAIPLGRRAALTKADGVFDLDKAIAHNVFVANKHRNNLIALQKNKGVAAFNAGAEIKELRKIPVDVEARLRQSVAKRQAEPLTNIQNDLEWAGTVSIGTPAQKFLIDFDSNVCKSKKRYAASSSSTSSKKSGSFSIQYGDGSTVSGPIHSDTVDVAGVVAVKQHFSPVTTLSHSFSDDPIDGIMGMAFPEISNIGESPFFDTAHSAGNVDSNMFSFYLASTGSELYLGGTNSKLYSGDIEYVPVAASSGFWQATGAKIKVGSTTVLQDFQAIIDSGTTIMYGPPASVKEVFSHVEGSQLFDSASGFYSYPCDNPPKLSFNYGGKDWTISADNINLGKTKEGSSSCIASLSAQNLGLGEGVWLLGDSFMKNTYTVFNVDKKAVGFASLA</sequence>
<dbReference type="RefSeq" id="XP_037224576.1">
    <property type="nucleotide sequence ID" value="XM_037359481.1"/>
</dbReference>
<dbReference type="EMBL" id="JACAZF010000002">
    <property type="protein sequence ID" value="KAF7312468.1"/>
    <property type="molecule type" value="Genomic_DNA"/>
</dbReference>
<reference evidence="6" key="1">
    <citation type="submission" date="2020-05" db="EMBL/GenBank/DDBJ databases">
        <title>Mycena genomes resolve the evolution of fungal bioluminescence.</title>
        <authorList>
            <person name="Tsai I.J."/>
        </authorList>
    </citation>
    <scope>NUCLEOTIDE SEQUENCE</scope>
    <source>
        <strain evidence="6">171206Taipei</strain>
    </source>
</reference>
<dbReference type="PROSITE" id="PS51767">
    <property type="entry name" value="PEPTIDASE_A1"/>
    <property type="match status" value="1"/>
</dbReference>
<dbReference type="AlphaFoldDB" id="A0A8H6WF32"/>
<dbReference type="InterPro" id="IPR021109">
    <property type="entry name" value="Peptidase_aspartic_dom_sf"/>
</dbReference>
<evidence type="ECO:0000256" key="3">
    <source>
        <dbReference type="RuleBase" id="RU000454"/>
    </source>
</evidence>
<keyword evidence="2 3" id="KW-0064">Aspartyl protease</keyword>
<dbReference type="PROSITE" id="PS00141">
    <property type="entry name" value="ASP_PROTEASE"/>
    <property type="match status" value="1"/>
</dbReference>
<evidence type="ECO:0000313" key="6">
    <source>
        <dbReference type="EMBL" id="KAF7312468.1"/>
    </source>
</evidence>
<evidence type="ECO:0000256" key="4">
    <source>
        <dbReference type="SAM" id="SignalP"/>
    </source>
</evidence>
<protein>
    <submittedName>
        <fullName evidence="6">Acid protease</fullName>
    </submittedName>
</protein>
<keyword evidence="3 6" id="KW-0645">Protease</keyword>
<dbReference type="PRINTS" id="PR00792">
    <property type="entry name" value="PEPSIN"/>
</dbReference>
<feature type="chain" id="PRO_5034687231" evidence="4">
    <location>
        <begin position="25"/>
        <end position="421"/>
    </location>
</feature>
<dbReference type="Gene3D" id="2.40.70.10">
    <property type="entry name" value="Acid Proteases"/>
    <property type="match status" value="2"/>
</dbReference>
<feature type="signal peptide" evidence="4">
    <location>
        <begin position="1"/>
        <end position="24"/>
    </location>
</feature>
<dbReference type="InterPro" id="IPR034164">
    <property type="entry name" value="Pepsin-like_dom"/>
</dbReference>
<gene>
    <name evidence="6" type="ORF">MIND_00260400</name>
</gene>
<comment type="caution">
    <text evidence="6">The sequence shown here is derived from an EMBL/GenBank/DDBJ whole genome shotgun (WGS) entry which is preliminary data.</text>
</comment>
<dbReference type="InterPro" id="IPR001969">
    <property type="entry name" value="Aspartic_peptidase_AS"/>
</dbReference>
<proteinExistence type="inferred from homology"/>
<accession>A0A8H6WF32</accession>
<dbReference type="GO" id="GO:0006508">
    <property type="term" value="P:proteolysis"/>
    <property type="evidence" value="ECO:0007669"/>
    <property type="project" value="UniProtKB-KW"/>
</dbReference>
<dbReference type="GO" id="GO:0004190">
    <property type="term" value="F:aspartic-type endopeptidase activity"/>
    <property type="evidence" value="ECO:0007669"/>
    <property type="project" value="UniProtKB-KW"/>
</dbReference>
<dbReference type="CDD" id="cd05471">
    <property type="entry name" value="pepsin_like"/>
    <property type="match status" value="1"/>
</dbReference>
<name>A0A8H6WF32_9AGAR</name>